<keyword evidence="2" id="KW-1185">Reference proteome</keyword>
<protein>
    <submittedName>
        <fullName evidence="1">Uncharacterized protein</fullName>
    </submittedName>
</protein>
<evidence type="ECO:0000313" key="2">
    <source>
        <dbReference type="Proteomes" id="UP000324222"/>
    </source>
</evidence>
<dbReference type="EMBL" id="VSRR010019822">
    <property type="protein sequence ID" value="MPC62572.1"/>
    <property type="molecule type" value="Genomic_DNA"/>
</dbReference>
<reference evidence="1 2" key="1">
    <citation type="submission" date="2019-05" db="EMBL/GenBank/DDBJ databases">
        <title>Another draft genome of Portunus trituberculatus and its Hox gene families provides insights of decapod evolution.</title>
        <authorList>
            <person name="Jeong J.-H."/>
            <person name="Song I."/>
            <person name="Kim S."/>
            <person name="Choi T."/>
            <person name="Kim D."/>
            <person name="Ryu S."/>
            <person name="Kim W."/>
        </authorList>
    </citation>
    <scope>NUCLEOTIDE SEQUENCE [LARGE SCALE GENOMIC DNA]</scope>
    <source>
        <tissue evidence="1">Muscle</tissue>
    </source>
</reference>
<evidence type="ECO:0000313" key="1">
    <source>
        <dbReference type="EMBL" id="MPC62572.1"/>
    </source>
</evidence>
<accession>A0A5B7GUQ9</accession>
<sequence>MTHRCYGKKGHLPGNLRIDARATRLRASCVVCVVSGMEWPFHSLVPVCRWIFEWTVCLTASFMRLSSSIRPHHFTFASLDFVDDILKHFP</sequence>
<dbReference type="Proteomes" id="UP000324222">
    <property type="component" value="Unassembled WGS sequence"/>
</dbReference>
<name>A0A5B7GUQ9_PORTR</name>
<gene>
    <name evidence="1" type="ORF">E2C01_056658</name>
</gene>
<dbReference type="AlphaFoldDB" id="A0A5B7GUQ9"/>
<comment type="caution">
    <text evidence="1">The sequence shown here is derived from an EMBL/GenBank/DDBJ whole genome shotgun (WGS) entry which is preliminary data.</text>
</comment>
<proteinExistence type="predicted"/>
<organism evidence="1 2">
    <name type="scientific">Portunus trituberculatus</name>
    <name type="common">Swimming crab</name>
    <name type="synonym">Neptunus trituberculatus</name>
    <dbReference type="NCBI Taxonomy" id="210409"/>
    <lineage>
        <taxon>Eukaryota</taxon>
        <taxon>Metazoa</taxon>
        <taxon>Ecdysozoa</taxon>
        <taxon>Arthropoda</taxon>
        <taxon>Crustacea</taxon>
        <taxon>Multicrustacea</taxon>
        <taxon>Malacostraca</taxon>
        <taxon>Eumalacostraca</taxon>
        <taxon>Eucarida</taxon>
        <taxon>Decapoda</taxon>
        <taxon>Pleocyemata</taxon>
        <taxon>Brachyura</taxon>
        <taxon>Eubrachyura</taxon>
        <taxon>Portunoidea</taxon>
        <taxon>Portunidae</taxon>
        <taxon>Portuninae</taxon>
        <taxon>Portunus</taxon>
    </lineage>
</organism>